<evidence type="ECO:0000313" key="12">
    <source>
        <dbReference type="EMBL" id="RIA82439.1"/>
    </source>
</evidence>
<evidence type="ECO:0000313" key="13">
    <source>
        <dbReference type="Proteomes" id="UP000265703"/>
    </source>
</evidence>
<dbReference type="OrthoDB" id="3176171at2759"/>
<keyword evidence="7 9" id="KW-0505">Motor protein</keyword>
<evidence type="ECO:0000256" key="5">
    <source>
        <dbReference type="ARBA" id="ARBA00022840"/>
    </source>
</evidence>
<evidence type="ECO:0000256" key="9">
    <source>
        <dbReference type="PROSITE-ProRule" id="PRU00283"/>
    </source>
</evidence>
<keyword evidence="12" id="KW-0378">Hydrolase</keyword>
<dbReference type="InterPro" id="IPR027417">
    <property type="entry name" value="P-loop_NTPase"/>
</dbReference>
<dbReference type="GO" id="GO:0008017">
    <property type="term" value="F:microtubule binding"/>
    <property type="evidence" value="ECO:0007669"/>
    <property type="project" value="InterPro"/>
</dbReference>
<evidence type="ECO:0000256" key="7">
    <source>
        <dbReference type="ARBA" id="ARBA00023175"/>
    </source>
</evidence>
<gene>
    <name evidence="12" type="ORF">C1645_682223</name>
</gene>
<keyword evidence="5 9" id="KW-0067">ATP-binding</keyword>
<dbReference type="STRING" id="658196.A0A397SC65"/>
<dbReference type="FunFam" id="3.40.850.10:FF:000031">
    <property type="entry name" value="Kinesin-like protein"/>
    <property type="match status" value="1"/>
</dbReference>
<feature type="non-terminal residue" evidence="12">
    <location>
        <position position="1"/>
    </location>
</feature>
<comment type="caution">
    <text evidence="12">The sequence shown here is derived from an EMBL/GenBank/DDBJ whole genome shotgun (WGS) entry which is preliminary data.</text>
</comment>
<dbReference type="InterPro" id="IPR027640">
    <property type="entry name" value="Kinesin-like_fam"/>
</dbReference>
<evidence type="ECO:0000256" key="8">
    <source>
        <dbReference type="ARBA" id="ARBA00023212"/>
    </source>
</evidence>
<dbReference type="InterPro" id="IPR001752">
    <property type="entry name" value="Kinesin_motor_dom"/>
</dbReference>
<evidence type="ECO:0000256" key="1">
    <source>
        <dbReference type="ARBA" id="ARBA00004245"/>
    </source>
</evidence>
<dbReference type="GO" id="GO:0005874">
    <property type="term" value="C:microtubule"/>
    <property type="evidence" value="ECO:0007669"/>
    <property type="project" value="UniProtKB-KW"/>
</dbReference>
<dbReference type="Pfam" id="PF00225">
    <property type="entry name" value="Kinesin"/>
    <property type="match status" value="1"/>
</dbReference>
<reference evidence="12 13" key="1">
    <citation type="submission" date="2018-06" db="EMBL/GenBank/DDBJ databases">
        <title>Comparative genomics reveals the genomic features of Rhizophagus irregularis, R. cerebriforme, R. diaphanum and Gigaspora rosea, and their symbiotic lifestyle signature.</title>
        <authorList>
            <person name="Morin E."/>
            <person name="San Clemente H."/>
            <person name="Chen E.C.H."/>
            <person name="De La Providencia I."/>
            <person name="Hainaut M."/>
            <person name="Kuo A."/>
            <person name="Kohler A."/>
            <person name="Murat C."/>
            <person name="Tang N."/>
            <person name="Roy S."/>
            <person name="Loubradou J."/>
            <person name="Henrissat B."/>
            <person name="Grigoriev I.V."/>
            <person name="Corradi N."/>
            <person name="Roux C."/>
            <person name="Martin F.M."/>
        </authorList>
    </citation>
    <scope>NUCLEOTIDE SEQUENCE [LARGE SCALE GENOMIC DNA]</scope>
    <source>
        <strain evidence="12 13">DAOM 227022</strain>
    </source>
</reference>
<dbReference type="EMBL" id="QKYT01000666">
    <property type="protein sequence ID" value="RIA82439.1"/>
    <property type="molecule type" value="Genomic_DNA"/>
</dbReference>
<dbReference type="PROSITE" id="PS50067">
    <property type="entry name" value="KINESIN_MOTOR_2"/>
    <property type="match status" value="1"/>
</dbReference>
<dbReference type="PANTHER" id="PTHR47968:SF17">
    <property type="entry name" value="KINESIN-LIKE PROTEIN"/>
    <property type="match status" value="1"/>
</dbReference>
<comment type="subcellular location">
    <subcellularLocation>
        <location evidence="1">Cytoplasm</location>
        <location evidence="1">Cytoskeleton</location>
    </subcellularLocation>
</comment>
<keyword evidence="4 9" id="KW-0547">Nucleotide-binding</keyword>
<dbReference type="GO" id="GO:0003777">
    <property type="term" value="F:microtubule motor activity"/>
    <property type="evidence" value="ECO:0007669"/>
    <property type="project" value="InterPro"/>
</dbReference>
<name>A0A397SC65_9GLOM</name>
<feature type="domain" description="Kinesin motor" evidence="11">
    <location>
        <begin position="2"/>
        <end position="324"/>
    </location>
</feature>
<dbReference type="GO" id="GO:0005524">
    <property type="term" value="F:ATP binding"/>
    <property type="evidence" value="ECO:0007669"/>
    <property type="project" value="UniProtKB-UniRule"/>
</dbReference>
<feature type="coiled-coil region" evidence="10">
    <location>
        <begin position="427"/>
        <end position="606"/>
    </location>
</feature>
<dbReference type="CDD" id="cd01369">
    <property type="entry name" value="KISc_KHC_KIF5"/>
    <property type="match status" value="1"/>
</dbReference>
<keyword evidence="13" id="KW-1185">Reference proteome</keyword>
<evidence type="ECO:0000256" key="2">
    <source>
        <dbReference type="ARBA" id="ARBA00022490"/>
    </source>
</evidence>
<evidence type="ECO:0000256" key="6">
    <source>
        <dbReference type="ARBA" id="ARBA00023054"/>
    </source>
</evidence>
<dbReference type="InterPro" id="IPR036961">
    <property type="entry name" value="Kinesin_motor_dom_sf"/>
</dbReference>
<dbReference type="Proteomes" id="UP000265703">
    <property type="component" value="Unassembled WGS sequence"/>
</dbReference>
<comment type="similarity">
    <text evidence="9">Belongs to the TRAFAC class myosin-kinesin ATPase superfamily. Kinesin family.</text>
</comment>
<feature type="binding site" evidence="9">
    <location>
        <begin position="83"/>
        <end position="90"/>
    </location>
    <ligand>
        <name>ATP</name>
        <dbReference type="ChEBI" id="CHEBI:30616"/>
    </ligand>
</feature>
<keyword evidence="3" id="KW-0493">Microtubule</keyword>
<keyword evidence="6 10" id="KW-0175">Coiled coil</keyword>
<dbReference type="Gene3D" id="3.40.850.10">
    <property type="entry name" value="Kinesin motor domain"/>
    <property type="match status" value="1"/>
</dbReference>
<dbReference type="GO" id="GO:0016787">
    <property type="term" value="F:hydrolase activity"/>
    <property type="evidence" value="ECO:0007669"/>
    <property type="project" value="UniProtKB-KW"/>
</dbReference>
<evidence type="ECO:0000256" key="3">
    <source>
        <dbReference type="ARBA" id="ARBA00022701"/>
    </source>
</evidence>
<organism evidence="12 13">
    <name type="scientific">Glomus cerebriforme</name>
    <dbReference type="NCBI Taxonomy" id="658196"/>
    <lineage>
        <taxon>Eukaryota</taxon>
        <taxon>Fungi</taxon>
        <taxon>Fungi incertae sedis</taxon>
        <taxon>Mucoromycota</taxon>
        <taxon>Glomeromycotina</taxon>
        <taxon>Glomeromycetes</taxon>
        <taxon>Glomerales</taxon>
        <taxon>Glomeraceae</taxon>
        <taxon>Glomus</taxon>
    </lineage>
</organism>
<sequence>NNIRVVCRFRPQNSHEKKENDSLTINYFNNNSCYMKGKEFQENFTFDRIFPPETQQKFFFDKSIKPIVDDVIEGYNGTVFAYGQTGSGKTYTMMGDIDNEEFKGLIPRIVEQIFHKIISSPSTIEYTVKVSYLEIYMEKIRDLLNPQNDNLFIHEEKNKGVYVKGLSEVYVNSVQKVYEIMKYGSNSRKIAYTNMNAESSRSHSIFIITVNQKNLNDGSIKSGKLSLVDLAGFEKIDKTDASGQTLKEAKKINKSLLALSIVINALTDEKSTYIPYRDSKLTRILQESLGGNSKTTLIINCSPSSFNEAETLSTLRFGMRVKSIKNQVRINTELNLTELKALLEKAKNEAVYSQQYISALEDEVSIWRTGDTVPKEKWAIINNAILTSNQPSFNSTKKSSQSDISESTLKKDKELYLIQENKLTDQIVKKESIIVNQENLLNEMKEKLDFYKLQEDKIIKENKQMESKLNELRLQLEKSIYENKEDAVTINNLREDNLKLSAELESFKNTLKFSQKKSEKEQKKQENRAEQIQDTLLNEPIFDDNSTPLIMKDIQCELSDAKNLNLQLERTINELQYENKHLIKKKDELEICLITLELEYEELLDKTIVKEKVDNETIANLRNKLDKQ</sequence>
<evidence type="ECO:0000256" key="10">
    <source>
        <dbReference type="SAM" id="Coils"/>
    </source>
</evidence>
<protein>
    <submittedName>
        <fullName evidence="12">P-loop containing nucleoside triphosphate hydrolase protein</fullName>
    </submittedName>
</protein>
<keyword evidence="8" id="KW-0206">Cytoskeleton</keyword>
<dbReference type="SMART" id="SM00129">
    <property type="entry name" value="KISc"/>
    <property type="match status" value="1"/>
</dbReference>
<dbReference type="SUPFAM" id="SSF52540">
    <property type="entry name" value="P-loop containing nucleoside triphosphate hydrolases"/>
    <property type="match status" value="1"/>
</dbReference>
<dbReference type="PANTHER" id="PTHR47968">
    <property type="entry name" value="CENTROMERE PROTEIN E"/>
    <property type="match status" value="1"/>
</dbReference>
<dbReference type="PRINTS" id="PR00380">
    <property type="entry name" value="KINESINHEAVY"/>
</dbReference>
<evidence type="ECO:0000256" key="4">
    <source>
        <dbReference type="ARBA" id="ARBA00022741"/>
    </source>
</evidence>
<dbReference type="AlphaFoldDB" id="A0A397SC65"/>
<accession>A0A397SC65</accession>
<feature type="non-terminal residue" evidence="12">
    <location>
        <position position="628"/>
    </location>
</feature>
<proteinExistence type="inferred from homology"/>
<evidence type="ECO:0000259" key="11">
    <source>
        <dbReference type="PROSITE" id="PS50067"/>
    </source>
</evidence>
<keyword evidence="2" id="KW-0963">Cytoplasm</keyword>
<dbReference type="GO" id="GO:0007018">
    <property type="term" value="P:microtubule-based movement"/>
    <property type="evidence" value="ECO:0007669"/>
    <property type="project" value="InterPro"/>
</dbReference>